<feature type="active site" description="Nucleophile" evidence="5">
    <location>
        <position position="395"/>
    </location>
</feature>
<dbReference type="InParanoid" id="A0A7M7JVL8"/>
<evidence type="ECO:0000256" key="3">
    <source>
        <dbReference type="ARBA" id="ARBA00022691"/>
    </source>
</evidence>
<evidence type="ECO:0000313" key="8">
    <source>
        <dbReference type="EnsemblMetazoa" id="XP_022653180"/>
    </source>
</evidence>
<dbReference type="SUPFAM" id="SSF53335">
    <property type="entry name" value="S-adenosyl-L-methionine-dependent methyltransferases"/>
    <property type="match status" value="1"/>
</dbReference>
<feature type="binding site" evidence="5">
    <location>
        <position position="299"/>
    </location>
    <ligand>
        <name>S-adenosyl-L-methionine</name>
        <dbReference type="ChEBI" id="CHEBI:59789"/>
    </ligand>
</feature>
<dbReference type="KEGG" id="vde:111246974"/>
<keyword evidence="9" id="KW-1185">Reference proteome</keyword>
<dbReference type="OrthoDB" id="435282at2759"/>
<dbReference type="Gene3D" id="3.40.50.150">
    <property type="entry name" value="Vaccinia Virus protein VP39"/>
    <property type="match status" value="1"/>
</dbReference>
<dbReference type="InterPro" id="IPR023267">
    <property type="entry name" value="RCMT"/>
</dbReference>
<dbReference type="AlphaFoldDB" id="A0A7M7JVL8"/>
<evidence type="ECO:0000256" key="2">
    <source>
        <dbReference type="ARBA" id="ARBA00022679"/>
    </source>
</evidence>
<dbReference type="InterPro" id="IPR001678">
    <property type="entry name" value="MeTrfase_RsmB-F_NOP2_dom"/>
</dbReference>
<feature type="domain" description="SAM-dependent MTase RsmB/NOP-type" evidence="7">
    <location>
        <begin position="156"/>
        <end position="471"/>
    </location>
</feature>
<comment type="caution">
    <text evidence="5">Lacks conserved residue(s) required for the propagation of feature annotation.</text>
</comment>
<evidence type="ECO:0000256" key="4">
    <source>
        <dbReference type="ARBA" id="ARBA00022884"/>
    </source>
</evidence>
<organism evidence="8 9">
    <name type="scientific">Varroa destructor</name>
    <name type="common">Honeybee mite</name>
    <dbReference type="NCBI Taxonomy" id="109461"/>
    <lineage>
        <taxon>Eukaryota</taxon>
        <taxon>Metazoa</taxon>
        <taxon>Ecdysozoa</taxon>
        <taxon>Arthropoda</taxon>
        <taxon>Chelicerata</taxon>
        <taxon>Arachnida</taxon>
        <taxon>Acari</taxon>
        <taxon>Parasitiformes</taxon>
        <taxon>Mesostigmata</taxon>
        <taxon>Gamasina</taxon>
        <taxon>Dermanyssoidea</taxon>
        <taxon>Varroidae</taxon>
        <taxon>Varroa</taxon>
    </lineage>
</organism>
<dbReference type="PANTHER" id="PTHR22807">
    <property type="entry name" value="NOP2 YEAST -RELATED NOL1/NOP2/FMU SUN DOMAIN-CONTAINING"/>
    <property type="match status" value="1"/>
</dbReference>
<dbReference type="OMA" id="NGFFCCV"/>
<name>A0A7M7JVL8_VARDE</name>
<dbReference type="GO" id="GO:0008173">
    <property type="term" value="F:RNA methyltransferase activity"/>
    <property type="evidence" value="ECO:0007669"/>
    <property type="project" value="InterPro"/>
</dbReference>
<feature type="region of interest" description="Disordered" evidence="6">
    <location>
        <begin position="479"/>
        <end position="517"/>
    </location>
</feature>
<dbReference type="PROSITE" id="PS51686">
    <property type="entry name" value="SAM_MT_RSMB_NOP"/>
    <property type="match status" value="1"/>
</dbReference>
<dbReference type="GO" id="GO:0005730">
    <property type="term" value="C:nucleolus"/>
    <property type="evidence" value="ECO:0007669"/>
    <property type="project" value="TreeGrafter"/>
</dbReference>
<feature type="compositionally biased region" description="Basic residues" evidence="6">
    <location>
        <begin position="479"/>
        <end position="511"/>
    </location>
</feature>
<evidence type="ECO:0000259" key="7">
    <source>
        <dbReference type="PROSITE" id="PS51686"/>
    </source>
</evidence>
<dbReference type="InterPro" id="IPR029063">
    <property type="entry name" value="SAM-dependent_MTases_sf"/>
</dbReference>
<feature type="region of interest" description="Disordered" evidence="6">
    <location>
        <begin position="1"/>
        <end position="25"/>
    </location>
</feature>
<evidence type="ECO:0000256" key="1">
    <source>
        <dbReference type="ARBA" id="ARBA00022603"/>
    </source>
</evidence>
<keyword evidence="3 5" id="KW-0949">S-adenosyl-L-methionine</keyword>
<keyword evidence="2 5" id="KW-0808">Transferase</keyword>
<keyword evidence="4 5" id="KW-0694">RNA-binding</keyword>
<dbReference type="RefSeq" id="XP_022653180.1">
    <property type="nucleotide sequence ID" value="XM_022797445.1"/>
</dbReference>
<proteinExistence type="inferred from homology"/>
<evidence type="ECO:0000313" key="9">
    <source>
        <dbReference type="Proteomes" id="UP000594260"/>
    </source>
</evidence>
<feature type="binding site" evidence="5">
    <location>
        <position position="329"/>
    </location>
    <ligand>
        <name>S-adenosyl-L-methionine</name>
        <dbReference type="ChEBI" id="CHEBI:59789"/>
    </ligand>
</feature>
<dbReference type="EnsemblMetazoa" id="XM_022797445">
    <property type="protein sequence ID" value="XP_022653180"/>
    <property type="gene ID" value="LOC111246974"/>
</dbReference>
<dbReference type="GO" id="GO:0070475">
    <property type="term" value="P:rRNA base methylation"/>
    <property type="evidence" value="ECO:0007669"/>
    <property type="project" value="TreeGrafter"/>
</dbReference>
<dbReference type="PANTHER" id="PTHR22807:SF4">
    <property type="entry name" value="28S RRNA (CYTOSINE-C(5))-METHYLTRANSFERASE"/>
    <property type="match status" value="1"/>
</dbReference>
<accession>A0A7M7JVL8</accession>
<dbReference type="GO" id="GO:0003723">
    <property type="term" value="F:RNA binding"/>
    <property type="evidence" value="ECO:0007669"/>
    <property type="project" value="UniProtKB-UniRule"/>
</dbReference>
<evidence type="ECO:0000256" key="5">
    <source>
        <dbReference type="PROSITE-ProRule" id="PRU01023"/>
    </source>
</evidence>
<evidence type="ECO:0000256" key="6">
    <source>
        <dbReference type="SAM" id="MobiDB-lite"/>
    </source>
</evidence>
<reference evidence="8" key="1">
    <citation type="submission" date="2021-01" db="UniProtKB">
        <authorList>
            <consortium name="EnsemblMetazoa"/>
        </authorList>
    </citation>
    <scope>IDENTIFICATION</scope>
</reference>
<comment type="similarity">
    <text evidence="5">Belongs to the class I-like SAM-binding methyltransferase superfamily. RsmB/NOP family.</text>
</comment>
<dbReference type="GeneID" id="111246974"/>
<feature type="binding site" evidence="5">
    <location>
        <position position="349"/>
    </location>
    <ligand>
        <name>S-adenosyl-L-methionine</name>
        <dbReference type="ChEBI" id="CHEBI:59789"/>
    </ligand>
</feature>
<dbReference type="InterPro" id="IPR049560">
    <property type="entry name" value="MeTrfase_RsmB-F_NOP2_cat"/>
</dbReference>
<dbReference type="FunCoup" id="A0A7M7JVL8">
    <property type="interactions" value="1266"/>
</dbReference>
<dbReference type="Pfam" id="PF01189">
    <property type="entry name" value="Methyltr_RsmB-F"/>
    <property type="match status" value="1"/>
</dbReference>
<sequence length="517" mass="58760">MDKGESIVISDSDDAQPTVAPTESGSAAFNVAKETKIGSRKRERLPRVYSAAVKALGARLDKKNQLKDYIFRQDKCRHLSRLKKLICLAYDNYKNLIDTLKLCEFPFSWCDERLAAVIAADVAFSTEMFLPVSKHPKVLAVMKLKAPLQELQKIKVERRSPKGPFRYAILNKLIISREHLDKALKKDGYILSEFKAPKDSTTPEVVLEAYHAHLRTLEIFEYTWDLHFPDDILVFHIKSNLHDKDAFRRKYVLMYDKSIAAPVRTLGANTHDMVLDACSSPGNKATLIAATCRALVCCERNEKRYKVLCQNICTSRANKRCDVQAINVDFLKLNLNDPPFRDCTKAIVDPSCTGGVDFDREVDPARVEKLANLQAACLKKALSLPVVETVVYSTCSSEPRENEGVVKEILEWAKSQPQDKYKGSWALEKALPNLPFRGNEELYPEIGDNCLFFDESRSQTSVQFVAKFVRMVKKKTATAKLKSNPKVRMKLKRLRQKQEKRKREKLAKAQKAKNDAK</sequence>
<dbReference type="PRINTS" id="PR02008">
    <property type="entry name" value="RCMTFAMILY"/>
</dbReference>
<dbReference type="CTD" id="55695"/>
<keyword evidence="1 5" id="KW-0489">Methyltransferase</keyword>
<protein>
    <recommendedName>
        <fullName evidence="7">SAM-dependent MTase RsmB/NOP-type domain-containing protein</fullName>
    </recommendedName>
</protein>
<dbReference type="Proteomes" id="UP000594260">
    <property type="component" value="Unplaced"/>
</dbReference>